<dbReference type="OrthoDB" id="408631at2759"/>
<feature type="domain" description="Alpha/beta hydrolase fold-3" evidence="2">
    <location>
        <begin position="62"/>
        <end position="141"/>
    </location>
</feature>
<gene>
    <name evidence="4" type="primary">LOC111013425</name>
</gene>
<dbReference type="KEGG" id="mcha:111013425"/>
<evidence type="ECO:0000256" key="1">
    <source>
        <dbReference type="ARBA" id="ARBA00010515"/>
    </source>
</evidence>
<dbReference type="InterPro" id="IPR029058">
    <property type="entry name" value="AB_hydrolase_fold"/>
</dbReference>
<protein>
    <submittedName>
        <fullName evidence="4">Probable carboxylesterase 18</fullName>
    </submittedName>
</protein>
<comment type="similarity">
    <text evidence="1">Belongs to the 'GDXG' lipolytic enzyme family.</text>
</comment>
<dbReference type="InterPro" id="IPR013094">
    <property type="entry name" value="AB_hydrolase_3"/>
</dbReference>
<organism evidence="3 4">
    <name type="scientific">Momordica charantia</name>
    <name type="common">Bitter gourd</name>
    <name type="synonym">Balsam pear</name>
    <dbReference type="NCBI Taxonomy" id="3673"/>
    <lineage>
        <taxon>Eukaryota</taxon>
        <taxon>Viridiplantae</taxon>
        <taxon>Streptophyta</taxon>
        <taxon>Embryophyta</taxon>
        <taxon>Tracheophyta</taxon>
        <taxon>Spermatophyta</taxon>
        <taxon>Magnoliopsida</taxon>
        <taxon>eudicotyledons</taxon>
        <taxon>Gunneridae</taxon>
        <taxon>Pentapetalae</taxon>
        <taxon>rosids</taxon>
        <taxon>fabids</taxon>
        <taxon>Cucurbitales</taxon>
        <taxon>Cucurbitaceae</taxon>
        <taxon>Momordiceae</taxon>
        <taxon>Momordica</taxon>
    </lineage>
</organism>
<dbReference type="RefSeq" id="XP_022143557.1">
    <property type="nucleotide sequence ID" value="XM_022287865.1"/>
</dbReference>
<dbReference type="GeneID" id="111013425"/>
<accession>A0A6J1CR61</accession>
<dbReference type="Pfam" id="PF07859">
    <property type="entry name" value="Abhydrolase_3"/>
    <property type="match status" value="1"/>
</dbReference>
<sequence>MDEDSPALSPTPRSPSLPWKTRLSVSISSVIGDLATRPNGTVNRRFFALLDFKSAPNPVKPITDWLWKAFLPEGSNRDHFAANVSGPNAEDISELEFPETVVFVGGFDPLKDRQRRYYKWLKESGKKVDLIEYPNMIHAFYLFPELPESSKLINQVRDFVSNCMVKSDEIL</sequence>
<keyword evidence="3" id="KW-1185">Reference proteome</keyword>
<dbReference type="AlphaFoldDB" id="A0A6J1CR61"/>
<dbReference type="SUPFAM" id="SSF53474">
    <property type="entry name" value="alpha/beta-Hydrolases"/>
    <property type="match status" value="1"/>
</dbReference>
<evidence type="ECO:0000313" key="4">
    <source>
        <dbReference type="RefSeq" id="XP_022143557.1"/>
    </source>
</evidence>
<proteinExistence type="inferred from homology"/>
<dbReference type="GO" id="GO:0016787">
    <property type="term" value="F:hydrolase activity"/>
    <property type="evidence" value="ECO:0007669"/>
    <property type="project" value="InterPro"/>
</dbReference>
<evidence type="ECO:0000313" key="3">
    <source>
        <dbReference type="Proteomes" id="UP000504603"/>
    </source>
</evidence>
<reference evidence="4" key="1">
    <citation type="submission" date="2025-08" db="UniProtKB">
        <authorList>
            <consortium name="RefSeq"/>
        </authorList>
    </citation>
    <scope>IDENTIFICATION</scope>
    <source>
        <strain evidence="4">OHB3-1</strain>
    </source>
</reference>
<dbReference type="Proteomes" id="UP000504603">
    <property type="component" value="Unplaced"/>
</dbReference>
<name>A0A6J1CR61_MOMCH</name>
<evidence type="ECO:0000259" key="2">
    <source>
        <dbReference type="Pfam" id="PF07859"/>
    </source>
</evidence>
<dbReference type="Gene3D" id="3.40.50.1820">
    <property type="entry name" value="alpha/beta hydrolase"/>
    <property type="match status" value="1"/>
</dbReference>